<gene>
    <name evidence="1" type="ORF">HNP52_000316</name>
</gene>
<evidence type="ECO:0000313" key="2">
    <source>
        <dbReference type="Proteomes" id="UP000575241"/>
    </source>
</evidence>
<dbReference type="EMBL" id="JACHLN010000001">
    <property type="protein sequence ID" value="MBB4837265.1"/>
    <property type="molecule type" value="Genomic_DNA"/>
</dbReference>
<dbReference type="AlphaFoldDB" id="A0A7W7JYU5"/>
<proteinExistence type="predicted"/>
<keyword evidence="2" id="KW-1185">Reference proteome</keyword>
<organism evidence="1 2">
    <name type="scientific">Sphingomonas kyeonggiensis</name>
    <dbReference type="NCBI Taxonomy" id="1268553"/>
    <lineage>
        <taxon>Bacteria</taxon>
        <taxon>Pseudomonadati</taxon>
        <taxon>Pseudomonadota</taxon>
        <taxon>Alphaproteobacteria</taxon>
        <taxon>Sphingomonadales</taxon>
        <taxon>Sphingomonadaceae</taxon>
        <taxon>Sphingomonas</taxon>
    </lineage>
</organism>
<sequence length="46" mass="5275">MTAPRRRASENPESQARWARVWAGDWPRLPALFERKIAVLSARGGR</sequence>
<reference evidence="1 2" key="1">
    <citation type="submission" date="2020-08" db="EMBL/GenBank/DDBJ databases">
        <title>Functional genomics of gut bacteria from endangered species of beetles.</title>
        <authorList>
            <person name="Carlos-Shanley C."/>
        </authorList>
    </citation>
    <scope>NUCLEOTIDE SEQUENCE [LARGE SCALE GENOMIC DNA]</scope>
    <source>
        <strain evidence="1 2">S00224</strain>
    </source>
</reference>
<accession>A0A7W7JYU5</accession>
<dbReference type="RefSeq" id="WP_184161529.1">
    <property type="nucleotide sequence ID" value="NZ_JACHLN010000001.1"/>
</dbReference>
<name>A0A7W7JYU5_9SPHN</name>
<protein>
    <submittedName>
        <fullName evidence="1">Uncharacterized protein</fullName>
    </submittedName>
</protein>
<comment type="caution">
    <text evidence="1">The sequence shown here is derived from an EMBL/GenBank/DDBJ whole genome shotgun (WGS) entry which is preliminary data.</text>
</comment>
<evidence type="ECO:0000313" key="1">
    <source>
        <dbReference type="EMBL" id="MBB4837265.1"/>
    </source>
</evidence>
<dbReference type="Proteomes" id="UP000575241">
    <property type="component" value="Unassembled WGS sequence"/>
</dbReference>